<organism evidence="1 2">
    <name type="scientific">Desulfosporosinus metallidurans</name>
    <dbReference type="NCBI Taxonomy" id="1888891"/>
    <lineage>
        <taxon>Bacteria</taxon>
        <taxon>Bacillati</taxon>
        <taxon>Bacillota</taxon>
        <taxon>Clostridia</taxon>
        <taxon>Eubacteriales</taxon>
        <taxon>Desulfitobacteriaceae</taxon>
        <taxon>Desulfosporosinus</taxon>
    </lineage>
</organism>
<dbReference type="Proteomes" id="UP000186102">
    <property type="component" value="Unassembled WGS sequence"/>
</dbReference>
<accession>A0A1Q8QLN7</accession>
<keyword evidence="2" id="KW-1185">Reference proteome</keyword>
<dbReference type="AlphaFoldDB" id="A0A1Q8QLN7"/>
<keyword evidence="1" id="KW-0347">Helicase</keyword>
<dbReference type="STRING" id="1888891.DSOL_4165"/>
<name>A0A1Q8QLN7_9FIRM</name>
<evidence type="ECO:0000313" key="1">
    <source>
        <dbReference type="EMBL" id="OLN28267.1"/>
    </source>
</evidence>
<protein>
    <submittedName>
        <fullName evidence="1">Protein export cytoplasm protein SecA ATPase RNA helicase</fullName>
    </submittedName>
</protein>
<keyword evidence="1" id="KW-0547">Nucleotide-binding</keyword>
<sequence length="59" mass="6832">MIKAYEALLKMLTVLDRTDPEMKEKYRETASKIVENMAKTLKVWPPVIKTNLSFNTTNS</sequence>
<keyword evidence="1" id="KW-0378">Hydrolase</keyword>
<gene>
    <name evidence="1" type="ORF">DSOL_4165</name>
</gene>
<reference evidence="1 2" key="1">
    <citation type="submission" date="2016-09" db="EMBL/GenBank/DDBJ databases">
        <title>Complete genome of Desulfosporosinus sp. OL.</title>
        <authorList>
            <person name="Mardanov A."/>
            <person name="Beletsky A."/>
            <person name="Panova A."/>
            <person name="Karnachuk O."/>
            <person name="Ravin N."/>
        </authorList>
    </citation>
    <scope>NUCLEOTIDE SEQUENCE [LARGE SCALE GENOMIC DNA]</scope>
    <source>
        <strain evidence="1 2">OL</strain>
    </source>
</reference>
<comment type="caution">
    <text evidence="1">The sequence shown here is derived from an EMBL/GenBank/DDBJ whole genome shotgun (WGS) entry which is preliminary data.</text>
</comment>
<dbReference type="GO" id="GO:0004386">
    <property type="term" value="F:helicase activity"/>
    <property type="evidence" value="ECO:0007669"/>
    <property type="project" value="UniProtKB-KW"/>
</dbReference>
<dbReference type="EMBL" id="MLBF01000045">
    <property type="protein sequence ID" value="OLN28267.1"/>
    <property type="molecule type" value="Genomic_DNA"/>
</dbReference>
<keyword evidence="1" id="KW-0067">ATP-binding</keyword>
<proteinExistence type="predicted"/>
<evidence type="ECO:0000313" key="2">
    <source>
        <dbReference type="Proteomes" id="UP000186102"/>
    </source>
</evidence>